<keyword evidence="2" id="KW-1185">Reference proteome</keyword>
<dbReference type="WBParaSite" id="jg6511">
    <property type="protein sequence ID" value="jg6511"/>
    <property type="gene ID" value="jg6511"/>
</dbReference>
<sequence>MFLVEKESIQKKFAKNFAASHRGFTNSPLLYDFSNAKSRELPNHRARVNPVEALRQARRPQYLRRDANLKALTQGYQTANRIEFLRAVQHHLSKSPLSEMEPKTMKPEMENLMKKKIFKELLILHCLLNLVVVIDEFVVANLFENKL</sequence>
<name>A0A915EJ22_9BILA</name>
<evidence type="ECO:0000256" key="1">
    <source>
        <dbReference type="SAM" id="Phobius"/>
    </source>
</evidence>
<dbReference type="AlphaFoldDB" id="A0A915EJ22"/>
<accession>A0A915EJ22</accession>
<dbReference type="Proteomes" id="UP000887574">
    <property type="component" value="Unplaced"/>
</dbReference>
<feature type="transmembrane region" description="Helical" evidence="1">
    <location>
        <begin position="121"/>
        <end position="143"/>
    </location>
</feature>
<keyword evidence="1" id="KW-0812">Transmembrane</keyword>
<organism evidence="2 3">
    <name type="scientific">Ditylenchus dipsaci</name>
    <dbReference type="NCBI Taxonomy" id="166011"/>
    <lineage>
        <taxon>Eukaryota</taxon>
        <taxon>Metazoa</taxon>
        <taxon>Ecdysozoa</taxon>
        <taxon>Nematoda</taxon>
        <taxon>Chromadorea</taxon>
        <taxon>Rhabditida</taxon>
        <taxon>Tylenchina</taxon>
        <taxon>Tylenchomorpha</taxon>
        <taxon>Sphaerularioidea</taxon>
        <taxon>Anguinidae</taxon>
        <taxon>Anguininae</taxon>
        <taxon>Ditylenchus</taxon>
    </lineage>
</organism>
<evidence type="ECO:0000313" key="3">
    <source>
        <dbReference type="WBParaSite" id="jg6511"/>
    </source>
</evidence>
<reference evidence="3" key="1">
    <citation type="submission" date="2022-11" db="UniProtKB">
        <authorList>
            <consortium name="WormBaseParasite"/>
        </authorList>
    </citation>
    <scope>IDENTIFICATION</scope>
</reference>
<keyword evidence="1" id="KW-1133">Transmembrane helix</keyword>
<proteinExistence type="predicted"/>
<protein>
    <submittedName>
        <fullName evidence="3">Uncharacterized protein</fullName>
    </submittedName>
</protein>
<keyword evidence="1" id="KW-0472">Membrane</keyword>
<evidence type="ECO:0000313" key="2">
    <source>
        <dbReference type="Proteomes" id="UP000887574"/>
    </source>
</evidence>